<evidence type="ECO:0000256" key="7">
    <source>
        <dbReference type="ARBA" id="ARBA00023235"/>
    </source>
</evidence>
<evidence type="ECO:0000256" key="3">
    <source>
        <dbReference type="ARBA" id="ARBA00007637"/>
    </source>
</evidence>
<comment type="caution">
    <text evidence="9">The sequence shown here is derived from an EMBL/GenBank/DDBJ whole genome shotgun (WGS) entry which is preliminary data.</text>
</comment>
<dbReference type="EMBL" id="ALAN01000092">
    <property type="protein sequence ID" value="ETI67564.1"/>
    <property type="molecule type" value="Genomic_DNA"/>
</dbReference>
<evidence type="ECO:0000256" key="1">
    <source>
        <dbReference type="ARBA" id="ARBA00000083"/>
    </source>
</evidence>
<dbReference type="GO" id="GO:0005829">
    <property type="term" value="C:cytosol"/>
    <property type="evidence" value="ECO:0007669"/>
    <property type="project" value="TreeGrafter"/>
</dbReference>
<evidence type="ECO:0000256" key="6">
    <source>
        <dbReference type="ARBA" id="ARBA00023027"/>
    </source>
</evidence>
<comment type="similarity">
    <text evidence="3">Belongs to the NAD(P)-dependent epimerase/dehydratase family.</text>
</comment>
<evidence type="ECO:0000256" key="2">
    <source>
        <dbReference type="ARBA" id="ARBA00001911"/>
    </source>
</evidence>
<dbReference type="SUPFAM" id="SSF51735">
    <property type="entry name" value="NAD(P)-binding Rossmann-fold domains"/>
    <property type="match status" value="1"/>
</dbReference>
<keyword evidence="10" id="KW-1185">Reference proteome</keyword>
<accession>A0AB94IKK4</accession>
<dbReference type="PANTHER" id="PTHR43725:SF47">
    <property type="entry name" value="UDP-GLUCOSE 4-EPIMERASE"/>
    <property type="match status" value="1"/>
</dbReference>
<proteinExistence type="inferred from homology"/>
<name>A0AB94IKK4_9BACI</name>
<dbReference type="AlphaFoldDB" id="A0AB94IKK4"/>
<dbReference type="InterPro" id="IPR036291">
    <property type="entry name" value="NAD(P)-bd_dom_sf"/>
</dbReference>
<dbReference type="Gene3D" id="3.90.25.10">
    <property type="entry name" value="UDP-galactose 4-epimerase, domain 1"/>
    <property type="match status" value="1"/>
</dbReference>
<evidence type="ECO:0000256" key="4">
    <source>
        <dbReference type="ARBA" id="ARBA00013189"/>
    </source>
</evidence>
<dbReference type="EC" id="5.1.3.2" evidence="4"/>
<comment type="cofactor">
    <cofactor evidence="2">
        <name>NAD(+)</name>
        <dbReference type="ChEBI" id="CHEBI:57540"/>
    </cofactor>
</comment>
<dbReference type="Proteomes" id="UP000018877">
    <property type="component" value="Unassembled WGS sequence"/>
</dbReference>
<dbReference type="GO" id="GO:0005996">
    <property type="term" value="P:monosaccharide metabolic process"/>
    <property type="evidence" value="ECO:0007669"/>
    <property type="project" value="TreeGrafter"/>
</dbReference>
<dbReference type="PANTHER" id="PTHR43725">
    <property type="entry name" value="UDP-GLUCOSE 4-EPIMERASE"/>
    <property type="match status" value="1"/>
</dbReference>
<sequence>MVEAFEKTCGRRFPFKITKRRPGDVAICYANALKAKQKLGWRAEKGIEEMCIDSWRWQAENPHGYEQSKTNIESPHLSNSGDFLIKS</sequence>
<evidence type="ECO:0000256" key="5">
    <source>
        <dbReference type="ARBA" id="ARBA00018569"/>
    </source>
</evidence>
<protein>
    <recommendedName>
        <fullName evidence="5">UDP-glucose 4-epimerase</fullName>
        <ecNumber evidence="4">5.1.3.2</ecNumber>
    </recommendedName>
</protein>
<evidence type="ECO:0000256" key="8">
    <source>
        <dbReference type="SAM" id="MobiDB-lite"/>
    </source>
</evidence>
<feature type="region of interest" description="Disordered" evidence="8">
    <location>
        <begin position="64"/>
        <end position="87"/>
    </location>
</feature>
<feature type="compositionally biased region" description="Polar residues" evidence="8">
    <location>
        <begin position="67"/>
        <end position="81"/>
    </location>
</feature>
<dbReference type="GO" id="GO:0003978">
    <property type="term" value="F:UDP-glucose 4-epimerase activity"/>
    <property type="evidence" value="ECO:0007669"/>
    <property type="project" value="UniProtKB-EC"/>
</dbReference>
<reference evidence="9 10" key="1">
    <citation type="journal article" date="2014" name="Environ. Microbiol.">
        <title>The nitrate-ammonifying and nosZ-carrying bacterium Bacillus vireti is a potent source and sink for nitric and nitrous oxide under high nitrate conditions.</title>
        <authorList>
            <person name="Mania D."/>
            <person name="Heylen K."/>
            <person name="van Spanning R.J."/>
            <person name="Frostegard A."/>
        </authorList>
    </citation>
    <scope>NUCLEOTIDE SEQUENCE [LARGE SCALE GENOMIC DNA]</scope>
    <source>
        <strain evidence="9 10">LMG 21834</strain>
    </source>
</reference>
<organism evidence="9 10">
    <name type="scientific">Neobacillus vireti LMG 21834</name>
    <dbReference type="NCBI Taxonomy" id="1131730"/>
    <lineage>
        <taxon>Bacteria</taxon>
        <taxon>Bacillati</taxon>
        <taxon>Bacillota</taxon>
        <taxon>Bacilli</taxon>
        <taxon>Bacillales</taxon>
        <taxon>Bacillaceae</taxon>
        <taxon>Neobacillus</taxon>
    </lineage>
</organism>
<evidence type="ECO:0000313" key="10">
    <source>
        <dbReference type="Proteomes" id="UP000018877"/>
    </source>
</evidence>
<evidence type="ECO:0000313" key="9">
    <source>
        <dbReference type="EMBL" id="ETI67564.1"/>
    </source>
</evidence>
<keyword evidence="7" id="KW-0413">Isomerase</keyword>
<gene>
    <name evidence="9" type="ORF">BAVI_17082</name>
</gene>
<comment type="catalytic activity">
    <reaction evidence="1">
        <text>UDP-alpha-D-glucose = UDP-alpha-D-galactose</text>
        <dbReference type="Rhea" id="RHEA:22168"/>
        <dbReference type="ChEBI" id="CHEBI:58885"/>
        <dbReference type="ChEBI" id="CHEBI:66914"/>
        <dbReference type="EC" id="5.1.3.2"/>
    </reaction>
</comment>
<keyword evidence="6" id="KW-0520">NAD</keyword>